<dbReference type="Proteomes" id="UP001153148">
    <property type="component" value="Unassembled WGS sequence"/>
</dbReference>
<reference evidence="2" key="1">
    <citation type="submission" date="2021-03" db="EMBL/GenBank/DDBJ databases">
        <authorList>
            <person name="Tran Van P."/>
        </authorList>
    </citation>
    <scope>NUCLEOTIDE SEQUENCE</scope>
</reference>
<gene>
    <name evidence="2" type="ORF">TPAB3V08_LOCUS7185</name>
</gene>
<name>A0ABN7P1A8_TIMPD</name>
<evidence type="ECO:0000256" key="1">
    <source>
        <dbReference type="SAM" id="Phobius"/>
    </source>
</evidence>
<feature type="transmembrane region" description="Helical" evidence="1">
    <location>
        <begin position="174"/>
        <end position="193"/>
    </location>
</feature>
<organism evidence="2 3">
    <name type="scientific">Timema podura</name>
    <name type="common">Walking stick</name>
    <dbReference type="NCBI Taxonomy" id="61482"/>
    <lineage>
        <taxon>Eukaryota</taxon>
        <taxon>Metazoa</taxon>
        <taxon>Ecdysozoa</taxon>
        <taxon>Arthropoda</taxon>
        <taxon>Hexapoda</taxon>
        <taxon>Insecta</taxon>
        <taxon>Pterygota</taxon>
        <taxon>Neoptera</taxon>
        <taxon>Polyneoptera</taxon>
        <taxon>Phasmatodea</taxon>
        <taxon>Timematodea</taxon>
        <taxon>Timematoidea</taxon>
        <taxon>Timematidae</taxon>
        <taxon>Timema</taxon>
    </lineage>
</organism>
<evidence type="ECO:0000313" key="3">
    <source>
        <dbReference type="Proteomes" id="UP001153148"/>
    </source>
</evidence>
<evidence type="ECO:0000313" key="2">
    <source>
        <dbReference type="EMBL" id="CAG2060227.1"/>
    </source>
</evidence>
<accession>A0ABN7P1A8</accession>
<keyword evidence="1" id="KW-0812">Transmembrane</keyword>
<proteinExistence type="predicted"/>
<keyword evidence="3" id="KW-1185">Reference proteome</keyword>
<sequence>MSGLSRACATPFGFLLSSDVASSLLDNAKCKLTALPQTFYQYSLVIPIRRDSPYLGLINHKSTSFSGHVVERNILVFELDCRRWRDRGPIPFGCGAVILYFLETGEATLECDQVPFFASLSPSPAHPYVFVYTLNVLRDGGLTSRLRKLSWPVRKKAKLEEQWFSVDLQDVRPVLTILGIGSALAGMIFLLEVRRSRNTSRRGSKPSYVNTRR</sequence>
<protein>
    <submittedName>
        <fullName evidence="2">Uncharacterized protein</fullName>
    </submittedName>
</protein>
<comment type="caution">
    <text evidence="2">The sequence shown here is derived from an EMBL/GenBank/DDBJ whole genome shotgun (WGS) entry which is preliminary data.</text>
</comment>
<keyword evidence="1" id="KW-1133">Transmembrane helix</keyword>
<keyword evidence="1" id="KW-0472">Membrane</keyword>
<dbReference type="EMBL" id="CAJPIN010011750">
    <property type="protein sequence ID" value="CAG2060227.1"/>
    <property type="molecule type" value="Genomic_DNA"/>
</dbReference>